<sequence length="847" mass="91002">MRLGTKQQKAAAINALERLVRSIYGDSTDVKHENGIAPLVALALVGSEEQKKSAARLLRNVANSKANCAKIASLIPLLCLGSDELKEGALCALIALTYDDNTACVEFGREGGIVPLIDLLRTGTEKQKKNTAVVIRNLARNDGLCIGSEGGIEPLVVLLRTGSVEQKEVSVAALEKLARESEANCKEISLRGGVVSLISLLRVGNGEQKENVVGILKHLSYGDDKTCAEIESEGGVALLVALLQTATDALKGKIVCTLGSVGSNDTLRAAIDREGGIAPLVLLLRDGTPALRQITASAIENLAKDSTTIRAQIYGKTASMRLLRYFVLAQMMKREPLRKLSAAGAHGRLAIYPPNWASLSNEGSTGLLIALLRDGTDELKSIAADALQAMSGYVPTFVEISRERSILPELVALLRRGTVDQKTSAMRLIAVVACNEENCNDLVREGCIAPLVKSLRIGTDKEKESSAAALERLVCNSIAITDVFSEGVIEAFIALFRTGTNQHKAIAARTLAVLSVMGRISSEVFTSEGGIAILIELLRDGNTEQKWSAASTMERLAINPVNRAEIGSQGGISPLMGLLNSGDEGLNQVAAGARFCEVEVIQSRTLLCVLANLAGNIDISDQLYRGGVIELLTSHLRSDTEIQKNSAAYGLMCFAKASADIRAKLARGEAVKLLDELERNGTGLSQESAATALMSILRNGKIRAELERKRSAPPLLQRLRFETGEQLESTAQELVSLANSNPAICADVIKDGIISHIIQKLRFGTDEMKQSSALVLAKLLSNTTIRTEIVRQEGVAVLEALKYTGTDRQKELAERALQAALQQNEDGCMVMWRNCIHWTKHILPGRK</sequence>
<dbReference type="Proteomes" id="UP000736787">
    <property type="component" value="Unassembled WGS sequence"/>
</dbReference>
<dbReference type="VEuPathDB" id="FungiDB:PC110_g16221"/>
<dbReference type="AlphaFoldDB" id="A0A8T1IPS3"/>
<gene>
    <name evidence="3" type="ORF">PC117_g6927</name>
    <name evidence="4" type="ORF">PC129_g3329</name>
</gene>
<dbReference type="Pfam" id="PF00514">
    <property type="entry name" value="Arm"/>
    <property type="match status" value="1"/>
</dbReference>
<dbReference type="PANTHER" id="PTHR23315">
    <property type="entry name" value="U BOX DOMAIN-CONTAINING"/>
    <property type="match status" value="1"/>
</dbReference>
<dbReference type="Gene3D" id="1.25.10.10">
    <property type="entry name" value="Leucine-rich Repeat Variant"/>
    <property type="match status" value="5"/>
</dbReference>
<evidence type="ECO:0000313" key="4">
    <source>
        <dbReference type="EMBL" id="KAG3226076.1"/>
    </source>
</evidence>
<dbReference type="Proteomes" id="UP000760860">
    <property type="component" value="Unassembled WGS sequence"/>
</dbReference>
<keyword evidence="2" id="KW-0175">Coiled coil</keyword>
<reference evidence="4" key="1">
    <citation type="submission" date="2018-05" db="EMBL/GenBank/DDBJ databases">
        <title>Effector identification in a new, highly contiguous assembly of the strawberry crown rot pathogen Phytophthora cactorum.</title>
        <authorList>
            <person name="Armitage A.D."/>
            <person name="Nellist C.F."/>
            <person name="Bates H."/>
            <person name="Vickerstaff R.J."/>
            <person name="Harrison R.J."/>
        </authorList>
    </citation>
    <scope>NUCLEOTIDE SEQUENCE</scope>
    <source>
        <strain evidence="3">4040</strain>
        <strain evidence="4">P421</strain>
    </source>
</reference>
<name>A0A8T1IPS3_9STRA</name>
<dbReference type="PANTHER" id="PTHR23315:SF7">
    <property type="entry name" value="U-BOX DOMAIN-CONTAINING PROTEIN 4"/>
    <property type="match status" value="1"/>
</dbReference>
<dbReference type="VEuPathDB" id="FungiDB:PC110_g1286"/>
<dbReference type="SUPFAM" id="SSF48371">
    <property type="entry name" value="ARM repeat"/>
    <property type="match status" value="3"/>
</dbReference>
<dbReference type="InterPro" id="IPR000225">
    <property type="entry name" value="Armadillo"/>
</dbReference>
<evidence type="ECO:0000313" key="3">
    <source>
        <dbReference type="EMBL" id="KAG2947295.1"/>
    </source>
</evidence>
<dbReference type="EMBL" id="RCMV01000067">
    <property type="protein sequence ID" value="KAG3226076.1"/>
    <property type="molecule type" value="Genomic_DNA"/>
</dbReference>
<dbReference type="EMBL" id="RCMK01000136">
    <property type="protein sequence ID" value="KAG2947295.1"/>
    <property type="molecule type" value="Genomic_DNA"/>
</dbReference>
<dbReference type="SMART" id="SM00185">
    <property type="entry name" value="ARM"/>
    <property type="match status" value="11"/>
</dbReference>
<dbReference type="InterPro" id="IPR016024">
    <property type="entry name" value="ARM-type_fold"/>
</dbReference>
<evidence type="ECO:0008006" key="6">
    <source>
        <dbReference type="Google" id="ProtNLM"/>
    </source>
</evidence>
<evidence type="ECO:0000256" key="1">
    <source>
        <dbReference type="PROSITE-ProRule" id="PRU00259"/>
    </source>
</evidence>
<dbReference type="PROSITE" id="PS50176">
    <property type="entry name" value="ARM_REPEAT"/>
    <property type="match status" value="1"/>
</dbReference>
<feature type="coiled-coil region" evidence="2">
    <location>
        <begin position="164"/>
        <end position="191"/>
    </location>
</feature>
<accession>A0A8T1IPS3</accession>
<protein>
    <recommendedName>
        <fullName evidence="6">Armadillo-type fold</fullName>
    </recommendedName>
</protein>
<feature type="repeat" description="ARM" evidence="1">
    <location>
        <begin position="529"/>
        <end position="571"/>
    </location>
</feature>
<proteinExistence type="predicted"/>
<organism evidence="4 5">
    <name type="scientific">Phytophthora cactorum</name>
    <dbReference type="NCBI Taxonomy" id="29920"/>
    <lineage>
        <taxon>Eukaryota</taxon>
        <taxon>Sar</taxon>
        <taxon>Stramenopiles</taxon>
        <taxon>Oomycota</taxon>
        <taxon>Peronosporomycetes</taxon>
        <taxon>Peronosporales</taxon>
        <taxon>Peronosporaceae</taxon>
        <taxon>Phytophthora</taxon>
    </lineage>
</organism>
<evidence type="ECO:0000256" key="2">
    <source>
        <dbReference type="SAM" id="Coils"/>
    </source>
</evidence>
<evidence type="ECO:0000313" key="5">
    <source>
        <dbReference type="Proteomes" id="UP000760860"/>
    </source>
</evidence>
<dbReference type="InterPro" id="IPR011989">
    <property type="entry name" value="ARM-like"/>
</dbReference>
<comment type="caution">
    <text evidence="4">The sequence shown here is derived from an EMBL/GenBank/DDBJ whole genome shotgun (WGS) entry which is preliminary data.</text>
</comment>